<dbReference type="Gene3D" id="3.30.200.20">
    <property type="entry name" value="Phosphorylase Kinase, domain 1"/>
    <property type="match status" value="1"/>
</dbReference>
<reference evidence="1" key="1">
    <citation type="submission" date="2022-06" db="EMBL/GenBank/DDBJ databases">
        <title>Uncovering the hologenomic basis of an extraordinary plant invasion.</title>
        <authorList>
            <person name="Bieker V.C."/>
            <person name="Martin M.D."/>
            <person name="Gilbert T."/>
            <person name="Hodgins K."/>
            <person name="Battlay P."/>
            <person name="Petersen B."/>
            <person name="Wilson J."/>
        </authorList>
    </citation>
    <scope>NUCLEOTIDE SEQUENCE</scope>
    <source>
        <strain evidence="1">AA19_3_7</strain>
        <tissue evidence="1">Leaf</tissue>
    </source>
</reference>
<accession>A0AAD5GFB7</accession>
<evidence type="ECO:0000313" key="2">
    <source>
        <dbReference type="Proteomes" id="UP001206925"/>
    </source>
</evidence>
<organism evidence="1 2">
    <name type="scientific">Ambrosia artemisiifolia</name>
    <name type="common">Common ragweed</name>
    <dbReference type="NCBI Taxonomy" id="4212"/>
    <lineage>
        <taxon>Eukaryota</taxon>
        <taxon>Viridiplantae</taxon>
        <taxon>Streptophyta</taxon>
        <taxon>Embryophyta</taxon>
        <taxon>Tracheophyta</taxon>
        <taxon>Spermatophyta</taxon>
        <taxon>Magnoliopsida</taxon>
        <taxon>eudicotyledons</taxon>
        <taxon>Gunneridae</taxon>
        <taxon>Pentapetalae</taxon>
        <taxon>asterids</taxon>
        <taxon>campanulids</taxon>
        <taxon>Asterales</taxon>
        <taxon>Asteraceae</taxon>
        <taxon>Asteroideae</taxon>
        <taxon>Heliantheae alliance</taxon>
        <taxon>Heliantheae</taxon>
        <taxon>Ambrosia</taxon>
    </lineage>
</organism>
<comment type="caution">
    <text evidence="1">The sequence shown here is derived from an EMBL/GenBank/DDBJ whole genome shotgun (WGS) entry which is preliminary data.</text>
</comment>
<keyword evidence="2" id="KW-1185">Reference proteome</keyword>
<name>A0AAD5GFB7_AMBAR</name>
<protein>
    <recommendedName>
        <fullName evidence="3">Protein kinase domain-containing protein</fullName>
    </recommendedName>
</protein>
<sequence>TSPDGTSCPIDNETWQFLSLISHHHISDASSFHTHTNCLFFTTTGYSTASIFLAGSITHYPPIIVRNMDHVVGGKFKLGRKIGSGSFGELFQYFLYESVKYGSSDYLTNIVAELESASQLKAAVSDLKDLKASLALLRVAVPTSSPECYK</sequence>
<evidence type="ECO:0000313" key="1">
    <source>
        <dbReference type="EMBL" id="KAI7737983.1"/>
    </source>
</evidence>
<dbReference type="EMBL" id="JAMZMK010008916">
    <property type="protein sequence ID" value="KAI7737983.1"/>
    <property type="molecule type" value="Genomic_DNA"/>
</dbReference>
<feature type="non-terminal residue" evidence="1">
    <location>
        <position position="150"/>
    </location>
</feature>
<dbReference type="Proteomes" id="UP001206925">
    <property type="component" value="Unassembled WGS sequence"/>
</dbReference>
<dbReference type="AlphaFoldDB" id="A0AAD5GFB7"/>
<gene>
    <name evidence="1" type="ORF">M8C21_022829</name>
</gene>
<proteinExistence type="predicted"/>
<evidence type="ECO:0008006" key="3">
    <source>
        <dbReference type="Google" id="ProtNLM"/>
    </source>
</evidence>